<keyword evidence="1" id="KW-1133">Transmembrane helix</keyword>
<organism evidence="3 4">
    <name type="scientific">Thioclava dalianensis</name>
    <dbReference type="NCBI Taxonomy" id="1185766"/>
    <lineage>
        <taxon>Bacteria</taxon>
        <taxon>Pseudomonadati</taxon>
        <taxon>Pseudomonadota</taxon>
        <taxon>Alphaproteobacteria</taxon>
        <taxon>Rhodobacterales</taxon>
        <taxon>Paracoccaceae</taxon>
        <taxon>Thioclava</taxon>
    </lineage>
</organism>
<dbReference type="Proteomes" id="UP000027725">
    <property type="component" value="Unassembled WGS sequence"/>
</dbReference>
<name>A0A074TIH0_9RHOB</name>
<accession>A0A074TIH0</accession>
<dbReference type="Gene3D" id="2.60.120.260">
    <property type="entry name" value="Galactose-binding domain-like"/>
    <property type="match status" value="1"/>
</dbReference>
<dbReference type="OrthoDB" id="7844496at2"/>
<dbReference type="RefSeq" id="WP_143081592.1">
    <property type="nucleotide sequence ID" value="NZ_FOVB01000001.1"/>
</dbReference>
<evidence type="ECO:0000256" key="1">
    <source>
        <dbReference type="SAM" id="Phobius"/>
    </source>
</evidence>
<evidence type="ECO:0000313" key="4">
    <source>
        <dbReference type="Proteomes" id="UP000027725"/>
    </source>
</evidence>
<dbReference type="eggNOG" id="ENOG50347DH">
    <property type="taxonomic scope" value="Bacteria"/>
</dbReference>
<proteinExistence type="predicted"/>
<keyword evidence="1" id="KW-0472">Membrane</keyword>
<keyword evidence="4" id="KW-1185">Reference proteome</keyword>
<protein>
    <recommendedName>
        <fullName evidence="2">Ice-binding protein C-terminal domain-containing protein</fullName>
    </recommendedName>
</protein>
<dbReference type="InterPro" id="IPR013424">
    <property type="entry name" value="Ice-binding_C"/>
</dbReference>
<sequence length="239" mass="25576">MTVKQSILAMIALVLAGWLGTGAARAVTVDLISNGGFEAGNLSGWSTTSNSRGEHFDTVRGSNSLFGQRAMNGRYDVQYDPRYAGVSTLTQFFTVPDAVVNATLNFTQKIDLFGYFNVPRQQFKASIVNSVGAVISQVYSTAQSGLQLGEGQASTLSFDLTSLMQANAGSVLGVQFSLEAQTYSMSATLDDISMMVETPAVVPLPPTIWMMLAALGLFVLIGWRKRQTRDDTACCAQAA</sequence>
<dbReference type="STRING" id="1185766.SAMN05216224_101107"/>
<reference evidence="3 4" key="1">
    <citation type="submission" date="2014-03" db="EMBL/GenBank/DDBJ databases">
        <title>The draft genome sequence of Thioclava dalianensis DLFJ1-1.</title>
        <authorList>
            <person name="Lai Q."/>
            <person name="Shao Z."/>
        </authorList>
    </citation>
    <scope>NUCLEOTIDE SEQUENCE [LARGE SCALE GENOMIC DNA]</scope>
    <source>
        <strain evidence="3 4">DLFJ1-1</strain>
    </source>
</reference>
<evidence type="ECO:0000313" key="3">
    <source>
        <dbReference type="EMBL" id="KEP71444.1"/>
    </source>
</evidence>
<keyword evidence="1" id="KW-0812">Transmembrane</keyword>
<dbReference type="AlphaFoldDB" id="A0A074TIH0"/>
<evidence type="ECO:0000259" key="2">
    <source>
        <dbReference type="Pfam" id="PF07589"/>
    </source>
</evidence>
<feature type="domain" description="Ice-binding protein C-terminal" evidence="2">
    <location>
        <begin position="202"/>
        <end position="226"/>
    </location>
</feature>
<dbReference type="Pfam" id="PF07589">
    <property type="entry name" value="PEP-CTERM"/>
    <property type="match status" value="1"/>
</dbReference>
<dbReference type="EMBL" id="JHEH01000002">
    <property type="protein sequence ID" value="KEP71444.1"/>
    <property type="molecule type" value="Genomic_DNA"/>
</dbReference>
<feature type="transmembrane region" description="Helical" evidence="1">
    <location>
        <begin position="204"/>
        <end position="223"/>
    </location>
</feature>
<gene>
    <name evidence="3" type="ORF">DL1_06300</name>
</gene>
<comment type="caution">
    <text evidence="3">The sequence shown here is derived from an EMBL/GenBank/DDBJ whole genome shotgun (WGS) entry which is preliminary data.</text>
</comment>